<feature type="coiled-coil region" evidence="3">
    <location>
        <begin position="160"/>
        <end position="198"/>
    </location>
</feature>
<feature type="chain" id="PRO_5044213603" description="Thioredoxin domain-containing protein" evidence="4">
    <location>
        <begin position="20"/>
        <end position="221"/>
    </location>
</feature>
<dbReference type="Proteomes" id="UP000013827">
    <property type="component" value="Unassembled WGS sequence"/>
</dbReference>
<sequence>MLFVRTSRLLLLGLAAASATTELTPSTWDASLASGKSLFVKFFAPWCGHCKKMKPDWDKLAEELADSSKVLIADVDCTADGKPLCDAKGVKGFPTIKYFSPPDEEGEDYKGGRDFDSLKKFALELGPGCSVDAPENCSDEQKKDLEKYIAMPAEERDAMTAELKKTLSDAESTHEALLKELQATYKESMDKLEKLKEESAPKLKLLKAATPVAPSKAKDEV</sequence>
<dbReference type="PRINTS" id="PR00421">
    <property type="entry name" value="THIOREDOXIN"/>
</dbReference>
<dbReference type="EnsemblProtists" id="EOD25523">
    <property type="protein sequence ID" value="EOD25523"/>
    <property type="gene ID" value="EMIHUDRAFT_447219"/>
</dbReference>
<evidence type="ECO:0000313" key="6">
    <source>
        <dbReference type="EnsemblProtists" id="EOD25523"/>
    </source>
</evidence>
<evidence type="ECO:0000256" key="3">
    <source>
        <dbReference type="SAM" id="Coils"/>
    </source>
</evidence>
<dbReference type="Gene3D" id="3.40.30.10">
    <property type="entry name" value="Glutaredoxin"/>
    <property type="match status" value="1"/>
</dbReference>
<dbReference type="RefSeq" id="XP_005777952.1">
    <property type="nucleotide sequence ID" value="XM_005777895.1"/>
</dbReference>
<dbReference type="Pfam" id="PF00085">
    <property type="entry name" value="Thioredoxin"/>
    <property type="match status" value="1"/>
</dbReference>
<dbReference type="InterPro" id="IPR051063">
    <property type="entry name" value="PDI"/>
</dbReference>
<dbReference type="CDD" id="cd02961">
    <property type="entry name" value="PDI_a_family"/>
    <property type="match status" value="1"/>
</dbReference>
<dbReference type="GO" id="GO:0003756">
    <property type="term" value="F:protein disulfide isomerase activity"/>
    <property type="evidence" value="ECO:0007669"/>
    <property type="project" value="TreeGrafter"/>
</dbReference>
<dbReference type="SUPFAM" id="SSF52833">
    <property type="entry name" value="Thioredoxin-like"/>
    <property type="match status" value="1"/>
</dbReference>
<proteinExistence type="inferred from homology"/>
<feature type="signal peptide" evidence="4">
    <location>
        <begin position="1"/>
        <end position="19"/>
    </location>
</feature>
<reference evidence="7" key="1">
    <citation type="journal article" date="2013" name="Nature">
        <title>Pan genome of the phytoplankton Emiliania underpins its global distribution.</title>
        <authorList>
            <person name="Read B.A."/>
            <person name="Kegel J."/>
            <person name="Klute M.J."/>
            <person name="Kuo A."/>
            <person name="Lefebvre S.C."/>
            <person name="Maumus F."/>
            <person name="Mayer C."/>
            <person name="Miller J."/>
            <person name="Monier A."/>
            <person name="Salamov A."/>
            <person name="Young J."/>
            <person name="Aguilar M."/>
            <person name="Claverie J.M."/>
            <person name="Frickenhaus S."/>
            <person name="Gonzalez K."/>
            <person name="Herman E.K."/>
            <person name="Lin Y.C."/>
            <person name="Napier J."/>
            <person name="Ogata H."/>
            <person name="Sarno A.F."/>
            <person name="Shmutz J."/>
            <person name="Schroeder D."/>
            <person name="de Vargas C."/>
            <person name="Verret F."/>
            <person name="von Dassow P."/>
            <person name="Valentin K."/>
            <person name="Van de Peer Y."/>
            <person name="Wheeler G."/>
            <person name="Dacks J.B."/>
            <person name="Delwiche C.F."/>
            <person name="Dyhrman S.T."/>
            <person name="Glockner G."/>
            <person name="John U."/>
            <person name="Richards T."/>
            <person name="Worden A.Z."/>
            <person name="Zhang X."/>
            <person name="Grigoriev I.V."/>
            <person name="Allen A.E."/>
            <person name="Bidle K."/>
            <person name="Borodovsky M."/>
            <person name="Bowler C."/>
            <person name="Brownlee C."/>
            <person name="Cock J.M."/>
            <person name="Elias M."/>
            <person name="Gladyshev V.N."/>
            <person name="Groth M."/>
            <person name="Guda C."/>
            <person name="Hadaegh A."/>
            <person name="Iglesias-Rodriguez M.D."/>
            <person name="Jenkins J."/>
            <person name="Jones B.M."/>
            <person name="Lawson T."/>
            <person name="Leese F."/>
            <person name="Lindquist E."/>
            <person name="Lobanov A."/>
            <person name="Lomsadze A."/>
            <person name="Malik S.B."/>
            <person name="Marsh M.E."/>
            <person name="Mackinder L."/>
            <person name="Mock T."/>
            <person name="Mueller-Roeber B."/>
            <person name="Pagarete A."/>
            <person name="Parker M."/>
            <person name="Probert I."/>
            <person name="Quesneville H."/>
            <person name="Raines C."/>
            <person name="Rensing S.A."/>
            <person name="Riano-Pachon D.M."/>
            <person name="Richier S."/>
            <person name="Rokitta S."/>
            <person name="Shiraiwa Y."/>
            <person name="Soanes D.M."/>
            <person name="van der Giezen M."/>
            <person name="Wahlund T.M."/>
            <person name="Williams B."/>
            <person name="Wilson W."/>
            <person name="Wolfe G."/>
            <person name="Wurch L.L."/>
        </authorList>
    </citation>
    <scope>NUCLEOTIDE SEQUENCE</scope>
</reference>
<keyword evidence="2 4" id="KW-0732">Signal</keyword>
<keyword evidence="3" id="KW-0175">Coiled coil</keyword>
<dbReference type="KEGG" id="ehx:EMIHUDRAFT_447219"/>
<evidence type="ECO:0000256" key="4">
    <source>
        <dbReference type="SAM" id="SignalP"/>
    </source>
</evidence>
<dbReference type="GO" id="GO:0006457">
    <property type="term" value="P:protein folding"/>
    <property type="evidence" value="ECO:0007669"/>
    <property type="project" value="TreeGrafter"/>
</dbReference>
<dbReference type="HOGENOM" id="CLU_090389_4_0_1"/>
<reference evidence="6" key="2">
    <citation type="submission" date="2024-10" db="UniProtKB">
        <authorList>
            <consortium name="EnsemblProtists"/>
        </authorList>
    </citation>
    <scope>IDENTIFICATION</scope>
</reference>
<dbReference type="InterPro" id="IPR017937">
    <property type="entry name" value="Thioredoxin_CS"/>
</dbReference>
<keyword evidence="7" id="KW-1185">Reference proteome</keyword>
<dbReference type="PANTHER" id="PTHR45672:SF3">
    <property type="entry name" value="THIOREDOXIN DOMAIN-CONTAINING PROTEIN 5"/>
    <property type="match status" value="1"/>
</dbReference>
<dbReference type="AlphaFoldDB" id="A0A0D3JPT8"/>
<evidence type="ECO:0000313" key="7">
    <source>
        <dbReference type="Proteomes" id="UP000013827"/>
    </source>
</evidence>
<accession>A0A0D3JPT8</accession>
<name>A0A0D3JPT8_EMIH1</name>
<evidence type="ECO:0000259" key="5">
    <source>
        <dbReference type="PROSITE" id="PS51352"/>
    </source>
</evidence>
<evidence type="ECO:0000256" key="1">
    <source>
        <dbReference type="ARBA" id="ARBA00006347"/>
    </source>
</evidence>
<organism evidence="6 7">
    <name type="scientific">Emiliania huxleyi (strain CCMP1516)</name>
    <dbReference type="NCBI Taxonomy" id="280463"/>
    <lineage>
        <taxon>Eukaryota</taxon>
        <taxon>Haptista</taxon>
        <taxon>Haptophyta</taxon>
        <taxon>Prymnesiophyceae</taxon>
        <taxon>Isochrysidales</taxon>
        <taxon>Noelaerhabdaceae</taxon>
        <taxon>Emiliania</taxon>
    </lineage>
</organism>
<feature type="domain" description="Thioredoxin" evidence="5">
    <location>
        <begin position="10"/>
        <end position="127"/>
    </location>
</feature>
<dbReference type="PROSITE" id="PS51352">
    <property type="entry name" value="THIOREDOXIN_2"/>
    <property type="match status" value="1"/>
</dbReference>
<dbReference type="GO" id="GO:0005783">
    <property type="term" value="C:endoplasmic reticulum"/>
    <property type="evidence" value="ECO:0007669"/>
    <property type="project" value="TreeGrafter"/>
</dbReference>
<protein>
    <recommendedName>
        <fullName evidence="5">Thioredoxin domain-containing protein</fullName>
    </recommendedName>
</protein>
<dbReference type="PROSITE" id="PS00194">
    <property type="entry name" value="THIOREDOXIN_1"/>
    <property type="match status" value="1"/>
</dbReference>
<comment type="similarity">
    <text evidence="1">Belongs to the protein disulfide isomerase family.</text>
</comment>
<dbReference type="InterPro" id="IPR013766">
    <property type="entry name" value="Thioredoxin_domain"/>
</dbReference>
<evidence type="ECO:0000256" key="2">
    <source>
        <dbReference type="ARBA" id="ARBA00022729"/>
    </source>
</evidence>
<dbReference type="GeneID" id="17271070"/>
<dbReference type="eggNOG" id="KOG0191">
    <property type="taxonomic scope" value="Eukaryota"/>
</dbReference>
<dbReference type="PANTHER" id="PTHR45672">
    <property type="entry name" value="PROTEIN DISULFIDE-ISOMERASE C17H9.14C-RELATED"/>
    <property type="match status" value="1"/>
</dbReference>
<dbReference type="PaxDb" id="2903-EOD25523"/>
<dbReference type="InterPro" id="IPR036249">
    <property type="entry name" value="Thioredoxin-like_sf"/>
</dbReference>
<dbReference type="STRING" id="2903.R1CRD4"/>
<dbReference type="OMA" id="ESHRAMQ"/>